<dbReference type="STRING" id="1082479.SAMN05216241_103217"/>
<feature type="transmembrane region" description="Helical" evidence="1">
    <location>
        <begin position="103"/>
        <end position="124"/>
    </location>
</feature>
<evidence type="ECO:0000313" key="3">
    <source>
        <dbReference type="Proteomes" id="UP000199415"/>
    </source>
</evidence>
<name>A0A1G7Q410_9PROT</name>
<dbReference type="EMBL" id="FNCE01000003">
    <property type="protein sequence ID" value="SDF93205.1"/>
    <property type="molecule type" value="Genomic_DNA"/>
</dbReference>
<proteinExistence type="predicted"/>
<evidence type="ECO:0000256" key="1">
    <source>
        <dbReference type="SAM" id="Phobius"/>
    </source>
</evidence>
<reference evidence="2 3" key="1">
    <citation type="submission" date="2016-10" db="EMBL/GenBank/DDBJ databases">
        <authorList>
            <person name="de Groot N.N."/>
        </authorList>
    </citation>
    <scope>NUCLEOTIDE SEQUENCE [LARGE SCALE GENOMIC DNA]</scope>
    <source>
        <strain evidence="2 3">DSM 25584</strain>
    </source>
</reference>
<evidence type="ECO:0000313" key="2">
    <source>
        <dbReference type="EMBL" id="SDF93205.1"/>
    </source>
</evidence>
<gene>
    <name evidence="2" type="ORF">SAMN05216241_103217</name>
</gene>
<keyword evidence="3" id="KW-1185">Reference proteome</keyword>
<dbReference type="Proteomes" id="UP000199415">
    <property type="component" value="Unassembled WGS sequence"/>
</dbReference>
<keyword evidence="1" id="KW-1133">Transmembrane helix</keyword>
<dbReference type="RefSeq" id="WP_090019334.1">
    <property type="nucleotide sequence ID" value="NZ_FNCE01000003.1"/>
</dbReference>
<keyword evidence="1" id="KW-0812">Transmembrane</keyword>
<protein>
    <submittedName>
        <fullName evidence="2">Uncharacterized protein</fullName>
    </submittedName>
</protein>
<keyword evidence="1" id="KW-0472">Membrane</keyword>
<accession>A0A1G7Q410</accession>
<dbReference type="AlphaFoldDB" id="A0A1G7Q410"/>
<organism evidence="2 3">
    <name type="scientific">Limimonas halophila</name>
    <dbReference type="NCBI Taxonomy" id="1082479"/>
    <lineage>
        <taxon>Bacteria</taxon>
        <taxon>Pseudomonadati</taxon>
        <taxon>Pseudomonadota</taxon>
        <taxon>Alphaproteobacteria</taxon>
        <taxon>Rhodospirillales</taxon>
        <taxon>Rhodovibrionaceae</taxon>
        <taxon>Limimonas</taxon>
    </lineage>
</organism>
<sequence length="126" mass="14013">MADQQDRRRRHEFRRFRRQLEALSSADIRQRLDSNRIRSPERRALAEEVLAARAAEPGAEAAADESARPAPTDGRAIAVSALRPIVRPTVRGWRWVHRRDGHLARTLGGAALAAGALVAVIGLLRR</sequence>